<reference evidence="2" key="1">
    <citation type="submission" date="2017-06" db="EMBL/GenBank/DDBJ databases">
        <title>Capnocytophaga spp. assemblies.</title>
        <authorList>
            <person name="Gulvik C.A."/>
        </authorList>
    </citation>
    <scope>NUCLEOTIDE SEQUENCE [LARGE SCALE GENOMIC DNA]</scope>
    <source>
        <strain evidence="2">H2177</strain>
    </source>
</reference>
<dbReference type="RefSeq" id="WP_095895661.1">
    <property type="nucleotide sequence ID" value="NZ_CP022387.1"/>
</dbReference>
<dbReference type="Proteomes" id="UP000217348">
    <property type="component" value="Chromosome"/>
</dbReference>
<organism evidence="1 2">
    <name type="scientific">Capnocytophaga stomatis</name>
    <dbReference type="NCBI Taxonomy" id="1848904"/>
    <lineage>
        <taxon>Bacteria</taxon>
        <taxon>Pseudomonadati</taxon>
        <taxon>Bacteroidota</taxon>
        <taxon>Flavobacteriia</taxon>
        <taxon>Flavobacteriales</taxon>
        <taxon>Flavobacteriaceae</taxon>
        <taxon>Capnocytophaga</taxon>
    </lineage>
</organism>
<proteinExistence type="predicted"/>
<evidence type="ECO:0000313" key="2">
    <source>
        <dbReference type="Proteomes" id="UP000217348"/>
    </source>
</evidence>
<protein>
    <submittedName>
        <fullName evidence="1">Uncharacterized protein</fullName>
    </submittedName>
</protein>
<dbReference type="EMBL" id="CP022387">
    <property type="protein sequence ID" value="ATA89219.1"/>
    <property type="molecule type" value="Genomic_DNA"/>
</dbReference>
<accession>A0A250FVL3</accession>
<dbReference type="OrthoDB" id="6703119at2"/>
<evidence type="ECO:0000313" key="1">
    <source>
        <dbReference type="EMBL" id="ATA89219.1"/>
    </source>
</evidence>
<sequence length="205" mass="24103">MNYNQEVKILQQQVPVSMSQALKLLRNANGNVSLALEQFHQENIARICEETECNPVLAREFYEKWNYNPEKAIVKILKKPVVFTTSSSQDKSKIGYVIYGLDENFDSFSGKKGISAFISEADFEYIKSEFQAFYPRINPLFDEMEEEFNATSDNVFDRQICLEIIERLQQKVFDSENVTKFVNDLLWWLRKQLEYAHYINFYGNL</sequence>
<name>A0A250FVL3_9FLAO</name>
<dbReference type="KEGG" id="csto:CGC58_05470"/>
<gene>
    <name evidence="1" type="ORF">CGC58_05470</name>
</gene>
<dbReference type="AlphaFoldDB" id="A0A250FVL3"/>